<evidence type="ECO:0000256" key="1">
    <source>
        <dbReference type="ARBA" id="ARBA00001947"/>
    </source>
</evidence>
<dbReference type="GO" id="GO:0004038">
    <property type="term" value="F:allantoinase activity"/>
    <property type="evidence" value="ECO:0007669"/>
    <property type="project" value="TreeGrafter"/>
</dbReference>
<accession>A0A6J6CUM7</accession>
<keyword evidence="2" id="KW-0479">Metal-binding</keyword>
<dbReference type="InterPro" id="IPR032466">
    <property type="entry name" value="Metal_Hydrolase"/>
</dbReference>
<evidence type="ECO:0000256" key="2">
    <source>
        <dbReference type="ARBA" id="ARBA00022723"/>
    </source>
</evidence>
<proteinExistence type="inferred from homology"/>
<evidence type="ECO:0000256" key="3">
    <source>
        <dbReference type="ARBA" id="ARBA00022801"/>
    </source>
</evidence>
<dbReference type="PANTHER" id="PTHR43668">
    <property type="entry name" value="ALLANTOINASE"/>
    <property type="match status" value="1"/>
</dbReference>
<dbReference type="SUPFAM" id="SSF51338">
    <property type="entry name" value="Composite domain of metallo-dependent hydrolases"/>
    <property type="match status" value="1"/>
</dbReference>
<dbReference type="NCBIfam" id="TIGR00857">
    <property type="entry name" value="pyrC_multi"/>
    <property type="match status" value="1"/>
</dbReference>
<comment type="cofactor">
    <cofactor evidence="1">
        <name>Zn(2+)</name>
        <dbReference type="ChEBI" id="CHEBI:29105"/>
    </cofactor>
</comment>
<dbReference type="Pfam" id="PF12890">
    <property type="entry name" value="DHOase"/>
    <property type="match status" value="1"/>
</dbReference>
<dbReference type="GO" id="GO:0005737">
    <property type="term" value="C:cytoplasm"/>
    <property type="evidence" value="ECO:0007669"/>
    <property type="project" value="TreeGrafter"/>
</dbReference>
<dbReference type="SUPFAM" id="SSF51556">
    <property type="entry name" value="Metallo-dependent hydrolases"/>
    <property type="match status" value="1"/>
</dbReference>
<dbReference type="Gene3D" id="2.30.40.10">
    <property type="entry name" value="Urease, subunit C, domain 1"/>
    <property type="match status" value="1"/>
</dbReference>
<sequence>MSGLLFAGATLPDGTLSDILVRDGFVERIGSDLKADGCEVIDVGGLRVLPGLVDLHTHLREPGFEASETVLTGTQAAAAGGFTTVFAMANTSPVADNAGVVEQVLGRGIDSGYATVQPIGAVTVGLGGAELADLGSMATSRARVRVFSDDGKCVHDPLLMRRALEYVSTFGGVVAQHAQEPRLTSGSQMNEGAVSARLGLTGWPAVAEEAIIARDVLLAEYTNSRLHVCHLSTAGSVEIVRSAKAKGIKVTAEVTPHHLLLTDETASEYDARFKVNPPLRTNADVMALRQALADGTIDIVATDHAPHPSEHKECEWNDAAFGMVGLETALSIVQLAMVETGLLDWVGIARVMSHQPAVIGGVDDAAGVLAEGRIADLVFIDATSRSTLTTDDLAGKSINSPYLGMELPGRVVHTVRHGYFTQRDGVIVSADVVSRATRDYDNSHTGAGTEVTDG</sequence>
<organism evidence="6">
    <name type="scientific">freshwater metagenome</name>
    <dbReference type="NCBI Taxonomy" id="449393"/>
    <lineage>
        <taxon>unclassified sequences</taxon>
        <taxon>metagenomes</taxon>
        <taxon>ecological metagenomes</taxon>
    </lineage>
</organism>
<dbReference type="NCBIfam" id="NF006836">
    <property type="entry name" value="PRK09357.1-1"/>
    <property type="match status" value="1"/>
</dbReference>
<name>A0A6J6CUM7_9ZZZZ</name>
<dbReference type="InterPro" id="IPR011059">
    <property type="entry name" value="Metal-dep_hydrolase_composite"/>
</dbReference>
<dbReference type="GO" id="GO:0046872">
    <property type="term" value="F:metal ion binding"/>
    <property type="evidence" value="ECO:0007669"/>
    <property type="project" value="UniProtKB-KW"/>
</dbReference>
<dbReference type="GO" id="GO:0004151">
    <property type="term" value="F:dihydroorotase activity"/>
    <property type="evidence" value="ECO:0007669"/>
    <property type="project" value="InterPro"/>
</dbReference>
<gene>
    <name evidence="6" type="ORF">UFOPK1591_00330</name>
</gene>
<evidence type="ECO:0000259" key="5">
    <source>
        <dbReference type="Pfam" id="PF12890"/>
    </source>
</evidence>
<keyword evidence="3" id="KW-0378">Hydrolase</keyword>
<dbReference type="PANTHER" id="PTHR43668:SF2">
    <property type="entry name" value="ALLANTOINASE"/>
    <property type="match status" value="1"/>
</dbReference>
<protein>
    <submittedName>
        <fullName evidence="6">Unannotated protein</fullName>
    </submittedName>
</protein>
<feature type="domain" description="Dihydroorotase catalytic" evidence="5">
    <location>
        <begin position="48"/>
        <end position="233"/>
    </location>
</feature>
<dbReference type="PROSITE" id="PS00483">
    <property type="entry name" value="DIHYDROOROTASE_2"/>
    <property type="match status" value="1"/>
</dbReference>
<keyword evidence="4" id="KW-0665">Pyrimidine biosynthesis</keyword>
<evidence type="ECO:0000313" key="6">
    <source>
        <dbReference type="EMBL" id="CAB4555261.1"/>
    </source>
</evidence>
<dbReference type="InterPro" id="IPR004722">
    <property type="entry name" value="DHOase"/>
</dbReference>
<dbReference type="GO" id="GO:0006145">
    <property type="term" value="P:purine nucleobase catabolic process"/>
    <property type="evidence" value="ECO:0007669"/>
    <property type="project" value="TreeGrafter"/>
</dbReference>
<dbReference type="InterPro" id="IPR024403">
    <property type="entry name" value="DHOase_cat"/>
</dbReference>
<dbReference type="EMBL" id="CAEZTD010000015">
    <property type="protein sequence ID" value="CAB4555261.1"/>
    <property type="molecule type" value="Genomic_DNA"/>
</dbReference>
<dbReference type="InterPro" id="IPR050138">
    <property type="entry name" value="DHOase/Allantoinase_Hydrolase"/>
</dbReference>
<dbReference type="AlphaFoldDB" id="A0A6J6CUM7"/>
<dbReference type="Gene3D" id="3.20.20.140">
    <property type="entry name" value="Metal-dependent hydrolases"/>
    <property type="match status" value="1"/>
</dbReference>
<dbReference type="GO" id="GO:0006221">
    <property type="term" value="P:pyrimidine nucleotide biosynthetic process"/>
    <property type="evidence" value="ECO:0007669"/>
    <property type="project" value="UniProtKB-KW"/>
</dbReference>
<dbReference type="InterPro" id="IPR002195">
    <property type="entry name" value="Dihydroorotase_CS"/>
</dbReference>
<dbReference type="CDD" id="cd01317">
    <property type="entry name" value="DHOase_IIa"/>
    <property type="match status" value="1"/>
</dbReference>
<reference evidence="6" key="1">
    <citation type="submission" date="2020-05" db="EMBL/GenBank/DDBJ databases">
        <authorList>
            <person name="Chiriac C."/>
            <person name="Salcher M."/>
            <person name="Ghai R."/>
            <person name="Kavagutti S V."/>
        </authorList>
    </citation>
    <scope>NUCLEOTIDE SEQUENCE</scope>
</reference>
<evidence type="ECO:0000256" key="4">
    <source>
        <dbReference type="ARBA" id="ARBA00022975"/>
    </source>
</evidence>
<dbReference type="HAMAP" id="MF_00220_B">
    <property type="entry name" value="PyrC_classI_B"/>
    <property type="match status" value="1"/>
</dbReference>